<gene>
    <name evidence="1" type="ORF">QOZ88_09270</name>
</gene>
<comment type="caution">
    <text evidence="1">The sequence shown here is derived from an EMBL/GenBank/DDBJ whole genome shotgun (WGS) entry which is preliminary data.</text>
</comment>
<evidence type="ECO:0000313" key="1">
    <source>
        <dbReference type="EMBL" id="MDP5182830.1"/>
    </source>
</evidence>
<accession>A0ABT9ICG8</accession>
<sequence length="221" mass="25425">MGETADERRRNDVRELVRTYARERRVRSIAVLGNKPLAPSAERADAVDSCDLVIRVNSFRLDEPGEPPTYGRRVDTVFFHRGLVATRWFFEDYQDRLYLLVEPGRLHWEREALPDWWPTDLGQVHLSNQDLTLRLSAELGLDSRRDGVWSTTGTMAAWWARDAFPDARLELAGYSFVDDPAQTSWSHAAGSTTTITAEHRLSEEATLLRRWLDEGRARVWA</sequence>
<evidence type="ECO:0008006" key="3">
    <source>
        <dbReference type="Google" id="ProtNLM"/>
    </source>
</evidence>
<protein>
    <recommendedName>
        <fullName evidence="3">Glycosyltransferase family 29 (Sialyltransferase)</fullName>
    </recommendedName>
</protein>
<proteinExistence type="predicted"/>
<reference evidence="2" key="1">
    <citation type="submission" date="2023-05" db="EMBL/GenBank/DDBJ databases">
        <title>Draft genome of Pseudofrankia sp. BMG5.37.</title>
        <authorList>
            <person name="Gtari M."/>
            <person name="Ghodhbane F."/>
            <person name="Sbissi I."/>
        </authorList>
    </citation>
    <scope>NUCLEOTIDE SEQUENCE [LARGE SCALE GENOMIC DNA]</scope>
    <source>
        <strain evidence="2">BMG 814</strain>
    </source>
</reference>
<dbReference type="Gene3D" id="3.90.1480.20">
    <property type="entry name" value="Glycosyl transferase family 29"/>
    <property type="match status" value="1"/>
</dbReference>
<dbReference type="EMBL" id="JASNFN010000009">
    <property type="protein sequence ID" value="MDP5182830.1"/>
    <property type="molecule type" value="Genomic_DNA"/>
</dbReference>
<name>A0ABT9ICG8_9ACTN</name>
<keyword evidence="2" id="KW-1185">Reference proteome</keyword>
<dbReference type="RefSeq" id="WP_305999495.1">
    <property type="nucleotide sequence ID" value="NZ_JASNFN010000009.1"/>
</dbReference>
<dbReference type="InterPro" id="IPR038578">
    <property type="entry name" value="GT29-like_sf"/>
</dbReference>
<evidence type="ECO:0000313" key="2">
    <source>
        <dbReference type="Proteomes" id="UP001233673"/>
    </source>
</evidence>
<dbReference type="Proteomes" id="UP001233673">
    <property type="component" value="Unassembled WGS sequence"/>
</dbReference>
<organism evidence="1 2">
    <name type="scientific">Blastococcus carthaginiensis</name>
    <dbReference type="NCBI Taxonomy" id="3050034"/>
    <lineage>
        <taxon>Bacteria</taxon>
        <taxon>Bacillati</taxon>
        <taxon>Actinomycetota</taxon>
        <taxon>Actinomycetes</taxon>
        <taxon>Geodermatophilales</taxon>
        <taxon>Geodermatophilaceae</taxon>
        <taxon>Blastococcus</taxon>
    </lineage>
</organism>